<gene>
    <name evidence="2" type="ORF">DPMN_161512</name>
</gene>
<keyword evidence="3" id="KW-1185">Reference proteome</keyword>
<sequence>MHTLASLQSSLAPPSDSFTPHPTWANSAPSNNPHPFSAYPSANHMHHFNDVTKNSLHYNPHLSAGEIVA</sequence>
<feature type="region of interest" description="Disordered" evidence="1">
    <location>
        <begin position="1"/>
        <end position="44"/>
    </location>
</feature>
<comment type="caution">
    <text evidence="2">The sequence shown here is derived from an EMBL/GenBank/DDBJ whole genome shotgun (WGS) entry which is preliminary data.</text>
</comment>
<evidence type="ECO:0000256" key="1">
    <source>
        <dbReference type="SAM" id="MobiDB-lite"/>
    </source>
</evidence>
<evidence type="ECO:0000313" key="3">
    <source>
        <dbReference type="Proteomes" id="UP000828390"/>
    </source>
</evidence>
<feature type="compositionally biased region" description="Low complexity" evidence="1">
    <location>
        <begin position="1"/>
        <end position="17"/>
    </location>
</feature>
<feature type="compositionally biased region" description="Polar residues" evidence="1">
    <location>
        <begin position="18"/>
        <end position="34"/>
    </location>
</feature>
<name>A0A9D4ET64_DREPO</name>
<dbReference type="AlphaFoldDB" id="A0A9D4ET64"/>
<reference evidence="2" key="2">
    <citation type="submission" date="2020-11" db="EMBL/GenBank/DDBJ databases">
        <authorList>
            <person name="McCartney M.A."/>
            <person name="Auch B."/>
            <person name="Kono T."/>
            <person name="Mallez S."/>
            <person name="Becker A."/>
            <person name="Gohl D.M."/>
            <person name="Silverstein K.A.T."/>
            <person name="Koren S."/>
            <person name="Bechman K.B."/>
            <person name="Herman A."/>
            <person name="Abrahante J.E."/>
            <person name="Garbe J."/>
        </authorList>
    </citation>
    <scope>NUCLEOTIDE SEQUENCE</scope>
    <source>
        <strain evidence="2">Duluth1</strain>
        <tissue evidence="2">Whole animal</tissue>
    </source>
</reference>
<evidence type="ECO:0000313" key="2">
    <source>
        <dbReference type="EMBL" id="KAH3783570.1"/>
    </source>
</evidence>
<dbReference type="EMBL" id="JAIWYP010000008">
    <property type="protein sequence ID" value="KAH3783570.1"/>
    <property type="molecule type" value="Genomic_DNA"/>
</dbReference>
<proteinExistence type="predicted"/>
<reference evidence="2" key="1">
    <citation type="journal article" date="2019" name="bioRxiv">
        <title>The Genome of the Zebra Mussel, Dreissena polymorpha: A Resource for Invasive Species Research.</title>
        <authorList>
            <person name="McCartney M.A."/>
            <person name="Auch B."/>
            <person name="Kono T."/>
            <person name="Mallez S."/>
            <person name="Zhang Y."/>
            <person name="Obille A."/>
            <person name="Becker A."/>
            <person name="Abrahante J.E."/>
            <person name="Garbe J."/>
            <person name="Badalamenti J.P."/>
            <person name="Herman A."/>
            <person name="Mangelson H."/>
            <person name="Liachko I."/>
            <person name="Sullivan S."/>
            <person name="Sone E.D."/>
            <person name="Koren S."/>
            <person name="Silverstein K.A.T."/>
            <person name="Beckman K.B."/>
            <person name="Gohl D.M."/>
        </authorList>
    </citation>
    <scope>NUCLEOTIDE SEQUENCE</scope>
    <source>
        <strain evidence="2">Duluth1</strain>
        <tissue evidence="2">Whole animal</tissue>
    </source>
</reference>
<protein>
    <submittedName>
        <fullName evidence="2">Uncharacterized protein</fullName>
    </submittedName>
</protein>
<accession>A0A9D4ET64</accession>
<dbReference type="Proteomes" id="UP000828390">
    <property type="component" value="Unassembled WGS sequence"/>
</dbReference>
<organism evidence="2 3">
    <name type="scientific">Dreissena polymorpha</name>
    <name type="common">Zebra mussel</name>
    <name type="synonym">Mytilus polymorpha</name>
    <dbReference type="NCBI Taxonomy" id="45954"/>
    <lineage>
        <taxon>Eukaryota</taxon>
        <taxon>Metazoa</taxon>
        <taxon>Spiralia</taxon>
        <taxon>Lophotrochozoa</taxon>
        <taxon>Mollusca</taxon>
        <taxon>Bivalvia</taxon>
        <taxon>Autobranchia</taxon>
        <taxon>Heteroconchia</taxon>
        <taxon>Euheterodonta</taxon>
        <taxon>Imparidentia</taxon>
        <taxon>Neoheterodontei</taxon>
        <taxon>Myida</taxon>
        <taxon>Dreissenoidea</taxon>
        <taxon>Dreissenidae</taxon>
        <taxon>Dreissena</taxon>
    </lineage>
</organism>